<dbReference type="InterPro" id="IPR018483">
    <property type="entry name" value="Carb_kinase_FGGY_CS"/>
</dbReference>
<dbReference type="SUPFAM" id="SSF53067">
    <property type="entry name" value="Actin-like ATPase domain"/>
    <property type="match status" value="2"/>
</dbReference>
<comment type="similarity">
    <text evidence="1">Belongs to the FGGY kinase family.</text>
</comment>
<dbReference type="EMBL" id="CAFBMD010000024">
    <property type="protein sequence ID" value="CAB4892821.1"/>
    <property type="molecule type" value="Genomic_DNA"/>
</dbReference>
<keyword evidence="5" id="KW-0067">ATP-binding</keyword>
<dbReference type="PIRSF" id="PIRSF000538">
    <property type="entry name" value="GlpK"/>
    <property type="match status" value="1"/>
</dbReference>
<evidence type="ECO:0000256" key="3">
    <source>
        <dbReference type="ARBA" id="ARBA00022741"/>
    </source>
</evidence>
<dbReference type="EMBL" id="CAEZXW010000074">
    <property type="protein sequence ID" value="CAB4709231.1"/>
    <property type="molecule type" value="Genomic_DNA"/>
</dbReference>
<dbReference type="InterPro" id="IPR018484">
    <property type="entry name" value="FGGY_N"/>
</dbReference>
<dbReference type="InterPro" id="IPR018485">
    <property type="entry name" value="FGGY_C"/>
</dbReference>
<accession>A0A6J6QBL4</accession>
<evidence type="ECO:0000256" key="6">
    <source>
        <dbReference type="ARBA" id="ARBA00043149"/>
    </source>
</evidence>
<proteinExistence type="inferred from homology"/>
<evidence type="ECO:0000256" key="5">
    <source>
        <dbReference type="ARBA" id="ARBA00022840"/>
    </source>
</evidence>
<evidence type="ECO:0000259" key="8">
    <source>
        <dbReference type="Pfam" id="PF02782"/>
    </source>
</evidence>
<dbReference type="GO" id="GO:0004370">
    <property type="term" value="F:glycerol kinase activity"/>
    <property type="evidence" value="ECO:0007669"/>
    <property type="project" value="TreeGrafter"/>
</dbReference>
<protein>
    <recommendedName>
        <fullName evidence="6">ATP:glycerol 3-phosphotransferase</fullName>
    </recommendedName>
</protein>
<dbReference type="Pfam" id="PF02782">
    <property type="entry name" value="FGGY_C"/>
    <property type="match status" value="1"/>
</dbReference>
<dbReference type="Gene3D" id="3.30.420.40">
    <property type="match status" value="2"/>
</dbReference>
<keyword evidence="3" id="KW-0547">Nucleotide-binding</keyword>
<organism evidence="9">
    <name type="scientific">freshwater metagenome</name>
    <dbReference type="NCBI Taxonomy" id="449393"/>
    <lineage>
        <taxon>unclassified sequences</taxon>
        <taxon>metagenomes</taxon>
        <taxon>ecological metagenomes</taxon>
    </lineage>
</organism>
<sequence length="478" mass="51192">MILSVDAGTTGITVLVIDRDRNVVGRGYQDFPQHFPEPGWVEHDPNEIWSAVLAAASVAIDGIDKSKIEGVGITNQRETLVLWDRETLGAPRRAIVWQDRRTTSICERFKDVDVSNTGLRMDPYFTGTKALWIAENEPRTWRYVEDGRIALGTIDSYLIARMSRGLDHVTDATNASRTLMYDLSTGDWDDRLLDLFHVPREALPMITSSWGDLAHTEPTAFLGLDVPITGIAGDQQSALISIAGFDPGSAACAYGTGSFLLVNTGKAIPSTASGTLATVAWQAPDGARAFASEGGVFVTGAAVQWFRDGLGAIKSSAEIEELARTVKSSEGVILVPALAGLGAPLWNPHARGAILGLSLASTMAHMARALLEGIAHSITDVVESMQVELTKFGAHGGASQNDLLCQMQSTLLNSPVYRRHDLEATALGAADLAARGLGWPDRDGVTTEEALVGPVEISTRESWKEALATVGEFAEGVR</sequence>
<dbReference type="PANTHER" id="PTHR10196">
    <property type="entry name" value="SUGAR KINASE"/>
    <property type="match status" value="1"/>
</dbReference>
<reference evidence="9" key="1">
    <citation type="submission" date="2020-05" db="EMBL/GenBank/DDBJ databases">
        <authorList>
            <person name="Chiriac C."/>
            <person name="Salcher M."/>
            <person name="Ghai R."/>
            <person name="Kavagutti S V."/>
        </authorList>
    </citation>
    <scope>NUCLEOTIDE SEQUENCE</scope>
</reference>
<dbReference type="PROSITE" id="PS00445">
    <property type="entry name" value="FGGY_KINASES_2"/>
    <property type="match status" value="1"/>
</dbReference>
<dbReference type="GO" id="GO:0006071">
    <property type="term" value="P:glycerol metabolic process"/>
    <property type="evidence" value="ECO:0007669"/>
    <property type="project" value="TreeGrafter"/>
</dbReference>
<evidence type="ECO:0000313" key="10">
    <source>
        <dbReference type="EMBL" id="CAB4775133.1"/>
    </source>
</evidence>
<evidence type="ECO:0000256" key="4">
    <source>
        <dbReference type="ARBA" id="ARBA00022777"/>
    </source>
</evidence>
<dbReference type="EMBL" id="CAEZZQ010000043">
    <property type="protein sequence ID" value="CAB4775133.1"/>
    <property type="molecule type" value="Genomic_DNA"/>
</dbReference>
<evidence type="ECO:0000256" key="1">
    <source>
        <dbReference type="ARBA" id="ARBA00009156"/>
    </source>
</evidence>
<name>A0A6J6QBL4_9ZZZZ</name>
<dbReference type="InterPro" id="IPR000577">
    <property type="entry name" value="Carb_kinase_FGGY"/>
</dbReference>
<keyword evidence="2" id="KW-0808">Transferase</keyword>
<evidence type="ECO:0000313" key="9">
    <source>
        <dbReference type="EMBL" id="CAB4709231.1"/>
    </source>
</evidence>
<dbReference type="GO" id="GO:0005524">
    <property type="term" value="F:ATP binding"/>
    <property type="evidence" value="ECO:0007669"/>
    <property type="project" value="UniProtKB-KW"/>
</dbReference>
<feature type="domain" description="Carbohydrate kinase FGGY C-terminal" evidence="8">
    <location>
        <begin position="250"/>
        <end position="435"/>
    </location>
</feature>
<evidence type="ECO:0000313" key="11">
    <source>
        <dbReference type="EMBL" id="CAB4892821.1"/>
    </source>
</evidence>
<keyword evidence="4" id="KW-0418">Kinase</keyword>
<dbReference type="Pfam" id="PF00370">
    <property type="entry name" value="FGGY_N"/>
    <property type="match status" value="1"/>
</dbReference>
<dbReference type="PANTHER" id="PTHR10196:SF69">
    <property type="entry name" value="GLYCEROL KINASE"/>
    <property type="match status" value="1"/>
</dbReference>
<dbReference type="InterPro" id="IPR043129">
    <property type="entry name" value="ATPase_NBD"/>
</dbReference>
<dbReference type="AlphaFoldDB" id="A0A6J6QBL4"/>
<evidence type="ECO:0000259" key="7">
    <source>
        <dbReference type="Pfam" id="PF00370"/>
    </source>
</evidence>
<gene>
    <name evidence="9" type="ORF">UFOPK2593_01076</name>
    <name evidence="10" type="ORF">UFOPK2894_00818</name>
    <name evidence="11" type="ORF">UFOPK3492_00487</name>
</gene>
<dbReference type="GO" id="GO:0005829">
    <property type="term" value="C:cytosol"/>
    <property type="evidence" value="ECO:0007669"/>
    <property type="project" value="TreeGrafter"/>
</dbReference>
<evidence type="ECO:0000256" key="2">
    <source>
        <dbReference type="ARBA" id="ARBA00022679"/>
    </source>
</evidence>
<feature type="domain" description="Carbohydrate kinase FGGY N-terminal" evidence="7">
    <location>
        <begin position="1"/>
        <end position="240"/>
    </location>
</feature>